<sequence length="161" mass="17254">MREPPEQAGKGGLQQGKCRIRTETPAHCDSAGVTCWDHQVLGQRMGQELLLPALLKEGGEQAGGGGMMASVHTGSRCSADPSSKVLACLGTALSVRDAMLVAVTVKWPNFAWVWDQECAKVSTALNFQVIIKRTMEGSEYFSDITEGELGGGLPEWQHGHS</sequence>
<organism evidence="1 2">
    <name type="scientific">Anas platyrhynchos</name>
    <name type="common">Mallard</name>
    <name type="synonym">Anas boschas</name>
    <dbReference type="NCBI Taxonomy" id="8839"/>
    <lineage>
        <taxon>Eukaryota</taxon>
        <taxon>Metazoa</taxon>
        <taxon>Chordata</taxon>
        <taxon>Craniata</taxon>
        <taxon>Vertebrata</taxon>
        <taxon>Euteleostomi</taxon>
        <taxon>Archelosauria</taxon>
        <taxon>Archosauria</taxon>
        <taxon>Dinosauria</taxon>
        <taxon>Saurischia</taxon>
        <taxon>Theropoda</taxon>
        <taxon>Coelurosauria</taxon>
        <taxon>Aves</taxon>
        <taxon>Neognathae</taxon>
        <taxon>Galloanserae</taxon>
        <taxon>Anseriformes</taxon>
        <taxon>Anatidae</taxon>
        <taxon>Anatinae</taxon>
        <taxon>Anas</taxon>
    </lineage>
</organism>
<dbReference type="EMBL" id="KB744266">
    <property type="protein sequence ID" value="EOA95523.1"/>
    <property type="molecule type" value="Genomic_DNA"/>
</dbReference>
<protein>
    <submittedName>
        <fullName evidence="1">Uncharacterized protein</fullName>
    </submittedName>
</protein>
<reference evidence="2" key="1">
    <citation type="journal article" date="2013" name="Nat. Genet.">
        <title>The duck genome and transcriptome provide insight into an avian influenza virus reservoir species.</title>
        <authorList>
            <person name="Huang Y."/>
            <person name="Li Y."/>
            <person name="Burt D.W."/>
            <person name="Chen H."/>
            <person name="Zhang Y."/>
            <person name="Qian W."/>
            <person name="Kim H."/>
            <person name="Gan S."/>
            <person name="Zhao Y."/>
            <person name="Li J."/>
            <person name="Yi K."/>
            <person name="Feng H."/>
            <person name="Zhu P."/>
            <person name="Li B."/>
            <person name="Liu Q."/>
            <person name="Fairley S."/>
            <person name="Magor K.E."/>
            <person name="Du Z."/>
            <person name="Hu X."/>
            <person name="Goodman L."/>
            <person name="Tafer H."/>
            <person name="Vignal A."/>
            <person name="Lee T."/>
            <person name="Kim K.W."/>
            <person name="Sheng Z."/>
            <person name="An Y."/>
            <person name="Searle S."/>
            <person name="Herrero J."/>
            <person name="Groenen M.A."/>
            <person name="Crooijmans R.P."/>
            <person name="Faraut T."/>
            <person name="Cai Q."/>
            <person name="Webster R.G."/>
            <person name="Aldridge J.R."/>
            <person name="Warren W.C."/>
            <person name="Bartschat S."/>
            <person name="Kehr S."/>
            <person name="Marz M."/>
            <person name="Stadler P.F."/>
            <person name="Smith J."/>
            <person name="Kraus R.H."/>
            <person name="Zhao Y."/>
            <person name="Ren L."/>
            <person name="Fei J."/>
            <person name="Morisson M."/>
            <person name="Kaiser P."/>
            <person name="Griffin D.K."/>
            <person name="Rao M."/>
            <person name="Pitel F."/>
            <person name="Wang J."/>
            <person name="Li N."/>
        </authorList>
    </citation>
    <scope>NUCLEOTIDE SEQUENCE [LARGE SCALE GENOMIC DNA]</scope>
</reference>
<evidence type="ECO:0000313" key="2">
    <source>
        <dbReference type="Proteomes" id="UP000296049"/>
    </source>
</evidence>
<gene>
    <name evidence="1" type="ORF">Anapl_13054</name>
</gene>
<dbReference type="AlphaFoldDB" id="R0KQJ7"/>
<proteinExistence type="predicted"/>
<keyword evidence="2" id="KW-1185">Reference proteome</keyword>
<evidence type="ECO:0000313" key="1">
    <source>
        <dbReference type="EMBL" id="EOA95523.1"/>
    </source>
</evidence>
<accession>R0KQJ7</accession>
<dbReference type="Proteomes" id="UP000296049">
    <property type="component" value="Unassembled WGS sequence"/>
</dbReference>
<name>R0KQJ7_ANAPL</name>